<organism evidence="5 6">
    <name type="scientific">Eschrichtius robustus</name>
    <name type="common">California gray whale</name>
    <name type="synonym">Eschrichtius gibbosus</name>
    <dbReference type="NCBI Taxonomy" id="9764"/>
    <lineage>
        <taxon>Eukaryota</taxon>
        <taxon>Metazoa</taxon>
        <taxon>Chordata</taxon>
        <taxon>Craniata</taxon>
        <taxon>Vertebrata</taxon>
        <taxon>Euteleostomi</taxon>
        <taxon>Mammalia</taxon>
        <taxon>Eutheria</taxon>
        <taxon>Laurasiatheria</taxon>
        <taxon>Artiodactyla</taxon>
        <taxon>Whippomorpha</taxon>
        <taxon>Cetacea</taxon>
        <taxon>Mysticeti</taxon>
        <taxon>Eschrichtiidae</taxon>
        <taxon>Eschrichtius</taxon>
    </lineage>
</organism>
<evidence type="ECO:0000256" key="4">
    <source>
        <dbReference type="SAM" id="MobiDB-lite"/>
    </source>
</evidence>
<dbReference type="PROSITE" id="PS50297">
    <property type="entry name" value="ANK_REP_REGION"/>
    <property type="match status" value="1"/>
</dbReference>
<dbReference type="SMART" id="SM00248">
    <property type="entry name" value="ANK"/>
    <property type="match status" value="6"/>
</dbReference>
<comment type="caution">
    <text evidence="5">The sequence shown here is derived from an EMBL/GenBank/DDBJ whole genome shotgun (WGS) entry which is preliminary data.</text>
</comment>
<dbReference type="InterPro" id="IPR036770">
    <property type="entry name" value="Ankyrin_rpt-contain_sf"/>
</dbReference>
<keyword evidence="1" id="KW-0677">Repeat</keyword>
<proteinExistence type="predicted"/>
<evidence type="ECO:0000313" key="5">
    <source>
        <dbReference type="EMBL" id="KAJ8789000.1"/>
    </source>
</evidence>
<dbReference type="SUPFAM" id="SSF48403">
    <property type="entry name" value="Ankyrin repeat"/>
    <property type="match status" value="1"/>
</dbReference>
<evidence type="ECO:0008006" key="7">
    <source>
        <dbReference type="Google" id="ProtNLM"/>
    </source>
</evidence>
<accession>A0AB34HE07</accession>
<dbReference type="AlphaFoldDB" id="A0AB34HE07"/>
<dbReference type="Gene3D" id="1.25.40.20">
    <property type="entry name" value="Ankyrin repeat-containing domain"/>
    <property type="match status" value="1"/>
</dbReference>
<feature type="region of interest" description="Disordered" evidence="4">
    <location>
        <begin position="1"/>
        <end position="22"/>
    </location>
</feature>
<protein>
    <recommendedName>
        <fullName evidence="7">Rabankyrin-5</fullName>
    </recommendedName>
</protein>
<evidence type="ECO:0000256" key="1">
    <source>
        <dbReference type="ARBA" id="ARBA00022737"/>
    </source>
</evidence>
<reference evidence="5 6" key="1">
    <citation type="submission" date="2022-11" db="EMBL/GenBank/DDBJ databases">
        <title>Whole genome sequence of Eschrichtius robustus ER-17-0199.</title>
        <authorList>
            <person name="Bruniche-Olsen A."/>
            <person name="Black A.N."/>
            <person name="Fields C.J."/>
            <person name="Walden K."/>
            <person name="Dewoody J.A."/>
        </authorList>
    </citation>
    <scope>NUCLEOTIDE SEQUENCE [LARGE SCALE GENOMIC DNA]</scope>
    <source>
        <strain evidence="5">ER-17-0199</strain>
        <tissue evidence="5">Blubber</tissue>
    </source>
</reference>
<feature type="region of interest" description="Disordered" evidence="4">
    <location>
        <begin position="350"/>
        <end position="369"/>
    </location>
</feature>
<dbReference type="Pfam" id="PF00023">
    <property type="entry name" value="Ank"/>
    <property type="match status" value="1"/>
</dbReference>
<keyword evidence="2 3" id="KW-0040">ANK repeat</keyword>
<dbReference type="EMBL" id="JAIQCJ010001561">
    <property type="protein sequence ID" value="KAJ8789000.1"/>
    <property type="molecule type" value="Genomic_DNA"/>
</dbReference>
<evidence type="ECO:0000256" key="2">
    <source>
        <dbReference type="ARBA" id="ARBA00023043"/>
    </source>
</evidence>
<evidence type="ECO:0000313" key="6">
    <source>
        <dbReference type="Proteomes" id="UP001159641"/>
    </source>
</evidence>
<dbReference type="PANTHER" id="PTHR24198">
    <property type="entry name" value="ANKYRIN REPEAT AND PROTEIN KINASE DOMAIN-CONTAINING PROTEIN"/>
    <property type="match status" value="1"/>
</dbReference>
<feature type="non-terminal residue" evidence="5">
    <location>
        <position position="1"/>
    </location>
</feature>
<dbReference type="Proteomes" id="UP001159641">
    <property type="component" value="Unassembled WGS sequence"/>
</dbReference>
<dbReference type="PANTHER" id="PTHR24198:SF191">
    <property type="entry name" value="RABANKYRIN-5-LIKE"/>
    <property type="match status" value="1"/>
</dbReference>
<sequence>VDLQTEEALPSAKEPASLPSSADSSVYLQTPLHMTIAYNHPDVVSVILEQKANALHATNNLQIIPDFSLKDSRDQTVLGLALWTGVHTIAAQLPGSGACISDTMSDGQTLLHMAMQRQDSKNTLFLLEHQADINVRTQDGEMALQLAIRNQLPLVADAICTRGADTSVPDEKGNPPLWLTLANNLEDVASTLVRRGCDATCWGPGPSGCLQALLHRAIDENNEPIACFFFFFKPVSMDAEGRAPVHVAVSKQHGVIIQLLISHPDIHLHVRDRQGLTPFACAVTYKNNKTQGCLQLWLQEDVDSRELGLCHTAMMLGLEEVVELSPCQAPVWGLFHSHSSGKEVPSVMLTPERFPSRTGNAPRQPHSEP</sequence>
<dbReference type="PROSITE" id="PS50088">
    <property type="entry name" value="ANK_REPEAT"/>
    <property type="match status" value="1"/>
</dbReference>
<evidence type="ECO:0000256" key="3">
    <source>
        <dbReference type="PROSITE-ProRule" id="PRU00023"/>
    </source>
</evidence>
<keyword evidence="6" id="KW-1185">Reference proteome</keyword>
<name>A0AB34HE07_ESCRO</name>
<feature type="repeat" description="ANK" evidence="3">
    <location>
        <begin position="106"/>
        <end position="138"/>
    </location>
</feature>
<dbReference type="InterPro" id="IPR002110">
    <property type="entry name" value="Ankyrin_rpt"/>
</dbReference>
<dbReference type="Pfam" id="PF12796">
    <property type="entry name" value="Ank_2"/>
    <property type="match status" value="1"/>
</dbReference>
<gene>
    <name evidence="5" type="ORF">J1605_022406</name>
</gene>